<feature type="domain" description="K+ potassium transporter integral membrane" evidence="11">
    <location>
        <begin position="92"/>
        <end position="578"/>
    </location>
</feature>
<feature type="transmembrane region" description="Helical" evidence="10">
    <location>
        <begin position="509"/>
        <end position="531"/>
    </location>
</feature>
<feature type="transmembrane region" description="Helical" evidence="10">
    <location>
        <begin position="132"/>
        <end position="152"/>
    </location>
</feature>
<evidence type="ECO:0000256" key="6">
    <source>
        <dbReference type="ARBA" id="ARBA00022989"/>
    </source>
</evidence>
<feature type="transmembrane region" description="Helical" evidence="10">
    <location>
        <begin position="330"/>
        <end position="350"/>
    </location>
</feature>
<dbReference type="NCBIfam" id="TIGR00794">
    <property type="entry name" value="kup"/>
    <property type="match status" value="1"/>
</dbReference>
<feature type="transmembrane region" description="Helical" evidence="10">
    <location>
        <begin position="89"/>
        <end position="112"/>
    </location>
</feature>
<feature type="transmembrane region" description="Helical" evidence="10">
    <location>
        <begin position="478"/>
        <end position="502"/>
    </location>
</feature>
<sequence length="816" mass="90693">MTIQFDDENVIRPVRTNESASGVHYNDAGVVFSRTATNASGVRRCSRSRSADKHRAARKLEDEDAEAQDSGINRANDYKSKQVFTGTKLLFLAYQSIGVIYGDIGTSPLYVFSSTFGEKEPSYEDLVGVLSLVIWSLTIMVTLKYVLVILHADNEGEGGTFSCYSLLSRYANITNRDPREASLVRMQRYNTDEIPTANRQIRSSIESSWFVRGLLKTIGVLAVSMVMSDGVLTPAQSVLGAVQGLEVAAPNISKSAVIGTTCGILILLFLIQPFGTTKIATAFAPIVIIWLAFNASFGIYNLTMFEYRVLKAFNPGEAFMYLARNKEQGWRSLGGVLLAFTGVEALFADLGAFSMRAIQISWLCYTYPCLILAYVGQAAYIARNEGAYSNPFFNSVPPGMLIPSLIIALLAAIVASQAIITATFQLLAQIMKLSYFPQIKVVHTSKIFHGQLYVPLVNWLLMVGTVLVAAIYNNTTSLGNAYGVCVMFVTFFDTCMVTLVALIVWRLPWYWVVLPWLTIACVDGTYLSSALTKVPDGAWFTLLLSGILAAVFILWRYGKENQWAAEAEDRFPTSHFVAQDSEGSYRLKERFGGEALSITRGFGIFFDKAGETTPIVFSQFIGKLVSTPEIMVFFHMRPLETPTVADEERYTVTKLPLPNCYRLVVRHGYMDEVVTPDLAALVFGQIQKYLFHEYEEPRAIHRTIFSSNVDEDVEKDGGDATKPGNAPSATATELVHNGHSHSNPVPVKLAQLRKAYEHRVLFILGKEEMHVKQGTSLWRKMLLNTFLFLRENTRNKMANLKVPTGKLVEIGFLKEV</sequence>
<dbReference type="InterPro" id="IPR053951">
    <property type="entry name" value="K_trans_N"/>
</dbReference>
<feature type="region of interest" description="Disordered" evidence="9">
    <location>
        <begin position="711"/>
        <end position="730"/>
    </location>
</feature>
<feature type="transmembrane region" description="Helical" evidence="10">
    <location>
        <begin position="452"/>
        <end position="472"/>
    </location>
</feature>
<reference evidence="13" key="1">
    <citation type="journal article" date="2020" name="Stud. Mycol.">
        <title>101 Dothideomycetes genomes: a test case for predicting lifestyles and emergence of pathogens.</title>
        <authorList>
            <person name="Haridas S."/>
            <person name="Albert R."/>
            <person name="Binder M."/>
            <person name="Bloem J."/>
            <person name="Labutti K."/>
            <person name="Salamov A."/>
            <person name="Andreopoulos B."/>
            <person name="Baker S."/>
            <person name="Barry K."/>
            <person name="Bills G."/>
            <person name="Bluhm B."/>
            <person name="Cannon C."/>
            <person name="Castanera R."/>
            <person name="Culley D."/>
            <person name="Daum C."/>
            <person name="Ezra D."/>
            <person name="Gonzalez J."/>
            <person name="Henrissat B."/>
            <person name="Kuo A."/>
            <person name="Liang C."/>
            <person name="Lipzen A."/>
            <person name="Lutzoni F."/>
            <person name="Magnuson J."/>
            <person name="Mondo S."/>
            <person name="Nolan M."/>
            <person name="Ohm R."/>
            <person name="Pangilinan J."/>
            <person name="Park H.-J."/>
            <person name="Ramirez L."/>
            <person name="Alfaro M."/>
            <person name="Sun H."/>
            <person name="Tritt A."/>
            <person name="Yoshinaga Y."/>
            <person name="Zwiers L.-H."/>
            <person name="Turgeon B."/>
            <person name="Goodwin S."/>
            <person name="Spatafora J."/>
            <person name="Crous P."/>
            <person name="Grigoriev I."/>
        </authorList>
    </citation>
    <scope>NUCLEOTIDE SEQUENCE</scope>
    <source>
        <strain evidence="13">CBS 116435</strain>
    </source>
</reference>
<evidence type="ECO:0000256" key="2">
    <source>
        <dbReference type="ARBA" id="ARBA00022448"/>
    </source>
</evidence>
<keyword evidence="5" id="KW-0630">Potassium</keyword>
<accession>A0A9P4Q9S5</accession>
<proteinExistence type="predicted"/>
<evidence type="ECO:0000313" key="14">
    <source>
        <dbReference type="Proteomes" id="UP000799441"/>
    </source>
</evidence>
<dbReference type="EMBL" id="MU003783">
    <property type="protein sequence ID" value="KAF2722409.1"/>
    <property type="molecule type" value="Genomic_DNA"/>
</dbReference>
<organism evidence="13 14">
    <name type="scientific">Polychaeton citri CBS 116435</name>
    <dbReference type="NCBI Taxonomy" id="1314669"/>
    <lineage>
        <taxon>Eukaryota</taxon>
        <taxon>Fungi</taxon>
        <taxon>Dikarya</taxon>
        <taxon>Ascomycota</taxon>
        <taxon>Pezizomycotina</taxon>
        <taxon>Dothideomycetes</taxon>
        <taxon>Dothideomycetidae</taxon>
        <taxon>Capnodiales</taxon>
        <taxon>Capnodiaceae</taxon>
        <taxon>Polychaeton</taxon>
    </lineage>
</organism>
<feature type="transmembrane region" description="Helical" evidence="10">
    <location>
        <begin position="252"/>
        <end position="271"/>
    </location>
</feature>
<keyword evidence="3" id="KW-0633">Potassium transport</keyword>
<keyword evidence="8 10" id="KW-0472">Membrane</keyword>
<dbReference type="Pfam" id="PF02705">
    <property type="entry name" value="K_trans"/>
    <property type="match status" value="1"/>
</dbReference>
<evidence type="ECO:0000256" key="1">
    <source>
        <dbReference type="ARBA" id="ARBA00004141"/>
    </source>
</evidence>
<evidence type="ECO:0000313" key="13">
    <source>
        <dbReference type="EMBL" id="KAF2722409.1"/>
    </source>
</evidence>
<keyword evidence="7" id="KW-0406">Ion transport</keyword>
<evidence type="ECO:0000259" key="12">
    <source>
        <dbReference type="Pfam" id="PF22776"/>
    </source>
</evidence>
<protein>
    <submittedName>
        <fullName evidence="13">Potassium transporter</fullName>
    </submittedName>
</protein>
<keyword evidence="14" id="KW-1185">Reference proteome</keyword>
<evidence type="ECO:0000256" key="9">
    <source>
        <dbReference type="SAM" id="MobiDB-lite"/>
    </source>
</evidence>
<feature type="compositionally biased region" description="Basic and acidic residues" evidence="9">
    <location>
        <begin position="49"/>
        <end position="61"/>
    </location>
</feature>
<evidence type="ECO:0000256" key="5">
    <source>
        <dbReference type="ARBA" id="ARBA00022958"/>
    </source>
</evidence>
<dbReference type="GO" id="GO:0016020">
    <property type="term" value="C:membrane"/>
    <property type="evidence" value="ECO:0007669"/>
    <property type="project" value="UniProtKB-SubCell"/>
</dbReference>
<evidence type="ECO:0000256" key="7">
    <source>
        <dbReference type="ARBA" id="ARBA00023065"/>
    </source>
</evidence>
<dbReference type="InterPro" id="IPR003855">
    <property type="entry name" value="K+_transporter"/>
</dbReference>
<dbReference type="AlphaFoldDB" id="A0A9P4Q9S5"/>
<comment type="subcellular location">
    <subcellularLocation>
        <location evidence="1">Membrane</location>
        <topology evidence="1">Multi-pass membrane protein</topology>
    </subcellularLocation>
</comment>
<evidence type="ECO:0000256" key="3">
    <source>
        <dbReference type="ARBA" id="ARBA00022538"/>
    </source>
</evidence>
<evidence type="ECO:0000256" key="4">
    <source>
        <dbReference type="ARBA" id="ARBA00022692"/>
    </source>
</evidence>
<feature type="transmembrane region" description="Helical" evidence="10">
    <location>
        <begin position="283"/>
        <end position="303"/>
    </location>
</feature>
<keyword evidence="4 10" id="KW-0812">Transmembrane</keyword>
<feature type="domain" description="K+ potassium transporter C-terminal" evidence="12">
    <location>
        <begin position="601"/>
        <end position="813"/>
    </location>
</feature>
<feature type="region of interest" description="Disordered" evidence="9">
    <location>
        <begin position="43"/>
        <end position="68"/>
    </location>
</feature>
<dbReference type="Proteomes" id="UP000799441">
    <property type="component" value="Unassembled WGS sequence"/>
</dbReference>
<gene>
    <name evidence="13" type="ORF">K431DRAFT_284096</name>
</gene>
<dbReference type="PANTHER" id="PTHR30540">
    <property type="entry name" value="OSMOTIC STRESS POTASSIUM TRANSPORTER"/>
    <property type="match status" value="1"/>
</dbReference>
<evidence type="ECO:0000256" key="8">
    <source>
        <dbReference type="ARBA" id="ARBA00023136"/>
    </source>
</evidence>
<feature type="transmembrane region" description="Helical" evidence="10">
    <location>
        <begin position="362"/>
        <end position="382"/>
    </location>
</feature>
<dbReference type="Pfam" id="PF22776">
    <property type="entry name" value="K_trans_C"/>
    <property type="match status" value="1"/>
</dbReference>
<dbReference type="OrthoDB" id="504708at2759"/>
<name>A0A9P4Q9S5_9PEZI</name>
<comment type="caution">
    <text evidence="13">The sequence shown here is derived from an EMBL/GenBank/DDBJ whole genome shotgun (WGS) entry which is preliminary data.</text>
</comment>
<dbReference type="InterPro" id="IPR053952">
    <property type="entry name" value="K_trans_C"/>
</dbReference>
<feature type="transmembrane region" description="Helical" evidence="10">
    <location>
        <begin position="537"/>
        <end position="555"/>
    </location>
</feature>
<keyword evidence="6 10" id="KW-1133">Transmembrane helix</keyword>
<dbReference type="PANTHER" id="PTHR30540:SF83">
    <property type="entry name" value="K+ POTASSIUM TRANSPORTER"/>
    <property type="match status" value="1"/>
</dbReference>
<evidence type="ECO:0000256" key="10">
    <source>
        <dbReference type="SAM" id="Phobius"/>
    </source>
</evidence>
<dbReference type="GO" id="GO:0015079">
    <property type="term" value="F:potassium ion transmembrane transporter activity"/>
    <property type="evidence" value="ECO:0007669"/>
    <property type="project" value="InterPro"/>
</dbReference>
<keyword evidence="2" id="KW-0813">Transport</keyword>
<feature type="transmembrane region" description="Helical" evidence="10">
    <location>
        <begin position="402"/>
        <end position="431"/>
    </location>
</feature>
<evidence type="ECO:0000259" key="11">
    <source>
        <dbReference type="Pfam" id="PF02705"/>
    </source>
</evidence>